<keyword evidence="5" id="KW-1015">Disulfide bond</keyword>
<comment type="caution">
    <text evidence="8">The sequence shown here is derived from an EMBL/GenBank/DDBJ whole genome shotgun (WGS) entry which is preliminary data.</text>
</comment>
<proteinExistence type="inferred from homology"/>
<comment type="similarity">
    <text evidence="1">Belongs to the cystatin family.</text>
</comment>
<feature type="non-terminal residue" evidence="8">
    <location>
        <position position="1"/>
    </location>
</feature>
<evidence type="ECO:0000259" key="7">
    <source>
        <dbReference type="SMART" id="SM00043"/>
    </source>
</evidence>
<dbReference type="AlphaFoldDB" id="V8NX38"/>
<dbReference type="Pfam" id="PF00031">
    <property type="entry name" value="Cystatin"/>
    <property type="match status" value="1"/>
</dbReference>
<evidence type="ECO:0000256" key="4">
    <source>
        <dbReference type="ARBA" id="ARBA00022704"/>
    </source>
</evidence>
<dbReference type="GO" id="GO:0004869">
    <property type="term" value="F:cysteine-type endopeptidase inhibitor activity"/>
    <property type="evidence" value="ECO:0007669"/>
    <property type="project" value="UniProtKB-KW"/>
</dbReference>
<evidence type="ECO:0000256" key="3">
    <source>
        <dbReference type="ARBA" id="ARBA00022690"/>
    </source>
</evidence>
<dbReference type="PROSITE" id="PS00287">
    <property type="entry name" value="CYSTATIN"/>
    <property type="match status" value="1"/>
</dbReference>
<dbReference type="InterPro" id="IPR000010">
    <property type="entry name" value="Cystatin_dom"/>
</dbReference>
<dbReference type="PANTHER" id="PTHR46186:SF2">
    <property type="entry name" value="CYSTATIN"/>
    <property type="match status" value="1"/>
</dbReference>
<dbReference type="OrthoDB" id="1908104at2759"/>
<comment type="function">
    <text evidence="6">Inhibits various C1 cysteine proteases including cathepsin L, papain and cathepsin B. This protein has no toxic activity and its function in the venom is unknown. It may play a role as a housekeeping or regulatory protein.</text>
</comment>
<dbReference type="FunFam" id="3.10.450.10:FF:000004">
    <property type="entry name" value="Cystatin C"/>
    <property type="match status" value="1"/>
</dbReference>
<dbReference type="GO" id="GO:0005615">
    <property type="term" value="C:extracellular space"/>
    <property type="evidence" value="ECO:0007669"/>
    <property type="project" value="TreeGrafter"/>
</dbReference>
<dbReference type="CDD" id="cd00042">
    <property type="entry name" value="CY"/>
    <property type="match status" value="1"/>
</dbReference>
<dbReference type="GO" id="GO:0031982">
    <property type="term" value="C:vesicle"/>
    <property type="evidence" value="ECO:0007669"/>
    <property type="project" value="TreeGrafter"/>
</dbReference>
<dbReference type="SMART" id="SM00043">
    <property type="entry name" value="CY"/>
    <property type="match status" value="1"/>
</dbReference>
<evidence type="ECO:0000256" key="2">
    <source>
        <dbReference type="ARBA" id="ARBA00021058"/>
    </source>
</evidence>
<evidence type="ECO:0000256" key="5">
    <source>
        <dbReference type="ARBA" id="ARBA00023157"/>
    </source>
</evidence>
<evidence type="ECO:0000313" key="8">
    <source>
        <dbReference type="EMBL" id="ETE66625.1"/>
    </source>
</evidence>
<sequence>GWLQWKTKTRNAGRQAANTARRRFGWEVGAACGGKMALLRGLVVCSVLLLSCICKQALATRLLGGRENASPEEPDVQAALQFAMNEYNRRSNDMYASRVSEVVEVQKQIVSGIKYYFTVKIGRTVCRKGASGLENCAFHNTPKLAQTMTCTFEVYKVPWRNMISLQKSSCT</sequence>
<evidence type="ECO:0000313" key="9">
    <source>
        <dbReference type="Proteomes" id="UP000018936"/>
    </source>
</evidence>
<dbReference type="PANTHER" id="PTHR46186">
    <property type="entry name" value="CYSTATIN"/>
    <property type="match status" value="1"/>
</dbReference>
<gene>
    <name evidence="8" type="primary">CST3</name>
    <name evidence="8" type="ORF">L345_07592</name>
</gene>
<dbReference type="GO" id="GO:0005737">
    <property type="term" value="C:cytoplasm"/>
    <property type="evidence" value="ECO:0007669"/>
    <property type="project" value="TreeGrafter"/>
</dbReference>
<accession>V8NX38</accession>
<dbReference type="InterPro" id="IPR018073">
    <property type="entry name" value="Prot_inh_cystat_CS"/>
</dbReference>
<evidence type="ECO:0000256" key="1">
    <source>
        <dbReference type="ARBA" id="ARBA00009403"/>
    </source>
</evidence>
<dbReference type="EMBL" id="AZIM01001515">
    <property type="protein sequence ID" value="ETE66625.1"/>
    <property type="molecule type" value="Genomic_DNA"/>
</dbReference>
<keyword evidence="9" id="KW-1185">Reference proteome</keyword>
<protein>
    <recommendedName>
        <fullName evidence="2">Cystatin</fullName>
    </recommendedName>
</protein>
<name>V8NX38_OPHHA</name>
<organism evidence="8 9">
    <name type="scientific">Ophiophagus hannah</name>
    <name type="common">King cobra</name>
    <name type="synonym">Naja hannah</name>
    <dbReference type="NCBI Taxonomy" id="8665"/>
    <lineage>
        <taxon>Eukaryota</taxon>
        <taxon>Metazoa</taxon>
        <taxon>Chordata</taxon>
        <taxon>Craniata</taxon>
        <taxon>Vertebrata</taxon>
        <taxon>Euteleostomi</taxon>
        <taxon>Lepidosauria</taxon>
        <taxon>Squamata</taxon>
        <taxon>Bifurcata</taxon>
        <taxon>Unidentata</taxon>
        <taxon>Episquamata</taxon>
        <taxon>Toxicofera</taxon>
        <taxon>Serpentes</taxon>
        <taxon>Colubroidea</taxon>
        <taxon>Elapidae</taxon>
        <taxon>Elapinae</taxon>
        <taxon>Ophiophagus</taxon>
    </lineage>
</organism>
<dbReference type="Proteomes" id="UP000018936">
    <property type="component" value="Unassembled WGS sequence"/>
</dbReference>
<feature type="domain" description="Cystatin" evidence="7">
    <location>
        <begin position="61"/>
        <end position="171"/>
    </location>
</feature>
<dbReference type="SUPFAM" id="SSF54403">
    <property type="entry name" value="Cystatin/monellin"/>
    <property type="match status" value="1"/>
</dbReference>
<evidence type="ECO:0000256" key="6">
    <source>
        <dbReference type="ARBA" id="ARBA00024754"/>
    </source>
</evidence>
<keyword evidence="4" id="KW-0789">Thiol protease inhibitor</keyword>
<reference evidence="8 9" key="1">
    <citation type="journal article" date="2013" name="Proc. Natl. Acad. Sci. U.S.A.">
        <title>The king cobra genome reveals dynamic gene evolution and adaptation in the snake venom system.</title>
        <authorList>
            <person name="Vonk F.J."/>
            <person name="Casewell N.R."/>
            <person name="Henkel C.V."/>
            <person name="Heimberg A.M."/>
            <person name="Jansen H.J."/>
            <person name="McCleary R.J."/>
            <person name="Kerkkamp H.M."/>
            <person name="Vos R.A."/>
            <person name="Guerreiro I."/>
            <person name="Calvete J.J."/>
            <person name="Wuster W."/>
            <person name="Woods A.E."/>
            <person name="Logan J.M."/>
            <person name="Harrison R.A."/>
            <person name="Castoe T.A."/>
            <person name="de Koning A.P."/>
            <person name="Pollock D.D."/>
            <person name="Yandell M."/>
            <person name="Calderon D."/>
            <person name="Renjifo C."/>
            <person name="Currier R.B."/>
            <person name="Salgado D."/>
            <person name="Pla D."/>
            <person name="Sanz L."/>
            <person name="Hyder A.S."/>
            <person name="Ribeiro J.M."/>
            <person name="Arntzen J.W."/>
            <person name="van den Thillart G.E."/>
            <person name="Boetzer M."/>
            <person name="Pirovano W."/>
            <person name="Dirks R.P."/>
            <person name="Spaink H.P."/>
            <person name="Duboule D."/>
            <person name="McGlinn E."/>
            <person name="Kini R.M."/>
            <person name="Richardson M.K."/>
        </authorList>
    </citation>
    <scope>NUCLEOTIDE SEQUENCE</scope>
    <source>
        <tissue evidence="8">Blood</tissue>
    </source>
</reference>
<dbReference type="MEROPS" id="I25.011"/>
<dbReference type="Gene3D" id="3.10.450.10">
    <property type="match status" value="1"/>
</dbReference>
<keyword evidence="3" id="KW-0646">Protease inhibitor</keyword>
<dbReference type="InterPro" id="IPR046350">
    <property type="entry name" value="Cystatin_sf"/>
</dbReference>